<dbReference type="EMBL" id="JAUJWU010000001">
    <property type="protein sequence ID" value="MDN7244685.1"/>
    <property type="molecule type" value="Genomic_DNA"/>
</dbReference>
<evidence type="ECO:0000313" key="1">
    <source>
        <dbReference type="EMBL" id="MDN7244685.1"/>
    </source>
</evidence>
<evidence type="ECO:0000313" key="2">
    <source>
        <dbReference type="Proteomes" id="UP001172142"/>
    </source>
</evidence>
<dbReference type="Proteomes" id="UP001172142">
    <property type="component" value="Unassembled WGS sequence"/>
</dbReference>
<keyword evidence="1" id="KW-0328">Glycosyltransferase</keyword>
<dbReference type="Pfam" id="PF13692">
    <property type="entry name" value="Glyco_trans_1_4"/>
    <property type="match status" value="1"/>
</dbReference>
<organism evidence="1 2">
    <name type="scientific">Planococcus shenhongbingii</name>
    <dbReference type="NCBI Taxonomy" id="3058398"/>
    <lineage>
        <taxon>Bacteria</taxon>
        <taxon>Bacillati</taxon>
        <taxon>Bacillota</taxon>
        <taxon>Bacilli</taxon>
        <taxon>Bacillales</taxon>
        <taxon>Caryophanaceae</taxon>
        <taxon>Planococcus</taxon>
    </lineage>
</organism>
<dbReference type="RefSeq" id="WP_301855167.1">
    <property type="nucleotide sequence ID" value="NZ_JAUJWU010000001.1"/>
</dbReference>
<reference evidence="1 2" key="1">
    <citation type="submission" date="2023-07" db="EMBL/GenBank/DDBJ databases">
        <title>Novel species in genus Planococcus.</title>
        <authorList>
            <person name="Ning S."/>
        </authorList>
    </citation>
    <scope>NUCLEOTIDE SEQUENCE [LARGE SCALE GENOMIC DNA]</scope>
    <source>
        <strain evidence="1 2">N017</strain>
    </source>
</reference>
<dbReference type="EC" id="2.4.-.-" evidence="1"/>
<comment type="caution">
    <text evidence="1">The sequence shown here is derived from an EMBL/GenBank/DDBJ whole genome shotgun (WGS) entry which is preliminary data.</text>
</comment>
<gene>
    <name evidence="1" type="ORF">QWY13_04190</name>
</gene>
<sequence length="387" mass="44314">MKKAIKYIGLYDNGKGNYKRASNLAAMNKMNYVMKAINLSGFKVELISPSWVVNETDLISWQKGTSEILESENRIVYSPSLVSKMKVMKMLKYVITSFWLLKYLVFNTEKGETIFLYHSPFLALPVRIARKIKKLNLVLEVEEIYNEVWEIPRFFKEEEEKIISIADNYILVSDVLKERFKKQDSIVLYGSYNVVKSVKKKTNLNFKDYINVVYVGSIDNTKNAAKNAVEMSKYLTGKYKVHILGYGTEEAVRDLKALIEKVNLELKREACIFHGVKVGDELTDFLNTCHIAVNPQHNGEYMNTAFPSKILTYLSHNLKVVSTQIDSIKKSDISSLISFSISDSPESISNSVMKVNIYDDQNTGEKIKQLNEDFIKNIGRLIEKGNL</sequence>
<name>A0ABT8NAV9_9BACL</name>
<keyword evidence="2" id="KW-1185">Reference proteome</keyword>
<keyword evidence="1" id="KW-0808">Transferase</keyword>
<protein>
    <submittedName>
        <fullName evidence="1">Glycosyltransferase</fullName>
        <ecNumber evidence="1">2.4.-.-</ecNumber>
    </submittedName>
</protein>
<dbReference type="GO" id="GO:0016757">
    <property type="term" value="F:glycosyltransferase activity"/>
    <property type="evidence" value="ECO:0007669"/>
    <property type="project" value="UniProtKB-KW"/>
</dbReference>
<proteinExistence type="predicted"/>
<dbReference type="SUPFAM" id="SSF53756">
    <property type="entry name" value="UDP-Glycosyltransferase/glycogen phosphorylase"/>
    <property type="match status" value="1"/>
</dbReference>
<accession>A0ABT8NAV9</accession>
<dbReference type="Gene3D" id="3.40.50.2000">
    <property type="entry name" value="Glycogen Phosphorylase B"/>
    <property type="match status" value="1"/>
</dbReference>